<feature type="domain" description="Tyrosinase copper-binding" evidence="12">
    <location>
        <begin position="293"/>
        <end position="304"/>
    </location>
</feature>
<gene>
    <name evidence="13" type="ORF">AAF712_008166</name>
</gene>
<comment type="catalytic activity">
    <reaction evidence="10">
        <text>L-tyrosine + O2 = L-dopaquinone + H2O</text>
        <dbReference type="Rhea" id="RHEA:18117"/>
        <dbReference type="ChEBI" id="CHEBI:15377"/>
        <dbReference type="ChEBI" id="CHEBI:15379"/>
        <dbReference type="ChEBI" id="CHEBI:57924"/>
        <dbReference type="ChEBI" id="CHEBI:58315"/>
        <dbReference type="EC" id="1.14.18.1"/>
    </reaction>
</comment>
<keyword evidence="14" id="KW-1185">Reference proteome</keyword>
<dbReference type="PROSITE" id="PS00497">
    <property type="entry name" value="TYROSINASE_1"/>
    <property type="match status" value="1"/>
</dbReference>
<evidence type="ECO:0000313" key="14">
    <source>
        <dbReference type="Proteomes" id="UP001437256"/>
    </source>
</evidence>
<evidence type="ECO:0000256" key="6">
    <source>
        <dbReference type="ARBA" id="ARBA00023008"/>
    </source>
</evidence>
<evidence type="ECO:0000259" key="12">
    <source>
        <dbReference type="PROSITE" id="PS00498"/>
    </source>
</evidence>
<keyword evidence="4" id="KW-0479">Metal-binding</keyword>
<dbReference type="EMBL" id="JBBXMP010000055">
    <property type="protein sequence ID" value="KAL0064910.1"/>
    <property type="molecule type" value="Genomic_DNA"/>
</dbReference>
<evidence type="ECO:0000256" key="3">
    <source>
        <dbReference type="ARBA" id="ARBA00011906"/>
    </source>
</evidence>
<dbReference type="PROSITE" id="PS00498">
    <property type="entry name" value="TYROSINASE_2"/>
    <property type="match status" value="1"/>
</dbReference>
<proteinExistence type="inferred from homology"/>
<evidence type="ECO:0000256" key="7">
    <source>
        <dbReference type="ARBA" id="ARBA00023033"/>
    </source>
</evidence>
<evidence type="ECO:0000256" key="2">
    <source>
        <dbReference type="ARBA" id="ARBA00009928"/>
    </source>
</evidence>
<comment type="cofactor">
    <cofactor evidence="1">
        <name>Cu(2+)</name>
        <dbReference type="ChEBI" id="CHEBI:29036"/>
    </cofactor>
</comment>
<dbReference type="InterPro" id="IPR002227">
    <property type="entry name" value="Tyrosinase_Cu-bd"/>
</dbReference>
<evidence type="ECO:0000256" key="1">
    <source>
        <dbReference type="ARBA" id="ARBA00001973"/>
    </source>
</evidence>
<organism evidence="13 14">
    <name type="scientific">Marasmius tenuissimus</name>
    <dbReference type="NCBI Taxonomy" id="585030"/>
    <lineage>
        <taxon>Eukaryota</taxon>
        <taxon>Fungi</taxon>
        <taxon>Dikarya</taxon>
        <taxon>Basidiomycota</taxon>
        <taxon>Agaricomycotina</taxon>
        <taxon>Agaricomycetes</taxon>
        <taxon>Agaricomycetidae</taxon>
        <taxon>Agaricales</taxon>
        <taxon>Marasmiineae</taxon>
        <taxon>Marasmiaceae</taxon>
        <taxon>Marasmius</taxon>
    </lineage>
</organism>
<accession>A0ABR2ZUF7</accession>
<dbReference type="Gene3D" id="1.10.1280.10">
    <property type="entry name" value="Di-copper center containing domain from catechol oxidase"/>
    <property type="match status" value="1"/>
</dbReference>
<protein>
    <recommendedName>
        <fullName evidence="3">tyrosinase</fullName>
        <ecNumber evidence="3">1.14.18.1</ecNumber>
    </recommendedName>
</protein>
<dbReference type="PANTHER" id="PTHR11474">
    <property type="entry name" value="TYROSINASE FAMILY MEMBER"/>
    <property type="match status" value="1"/>
</dbReference>
<dbReference type="EC" id="1.14.18.1" evidence="3"/>
<dbReference type="Pfam" id="PF00264">
    <property type="entry name" value="Tyrosinase"/>
    <property type="match status" value="1"/>
</dbReference>
<evidence type="ECO:0000313" key="13">
    <source>
        <dbReference type="EMBL" id="KAL0064910.1"/>
    </source>
</evidence>
<comment type="caution">
    <text evidence="13">The sequence shown here is derived from an EMBL/GenBank/DDBJ whole genome shotgun (WGS) entry which is preliminary data.</text>
</comment>
<keyword evidence="8" id="KW-0470">Melanin biosynthesis</keyword>
<dbReference type="Proteomes" id="UP001437256">
    <property type="component" value="Unassembled WGS sequence"/>
</dbReference>
<evidence type="ECO:0000256" key="4">
    <source>
        <dbReference type="ARBA" id="ARBA00022723"/>
    </source>
</evidence>
<sequence length="566" mass="63819">MSRDRYVVKGPQGVANRLEINDFIKNEAHFSLYVQALIKLQQKDQSEVDSFFQIGGIHGLPAAEWDPPRAPQGDARWLGYCTHEDVLFPTWHRPYMILMEQAIQEEAMKIAETYKPELKERFKKAALKLRQPYWDWAKNSVPPPEVISKDRLTIIVFNGEEGSVANPFRRYTFNPLVPSFGFPEPFDKWQTTLRHPRDETDPNTTENIDRLKSWMQCTQTDIRDKTYFMLFCVHTWPQFSNRTASNNSKDANHAPHDGPSVIRGNSVEAIHDAIHLNIGGGGHMADTNVAGFDPIFYMHHAQVDRLLSLWAFLNPDVWVTPSTSLNGTWTIPKGDPIDKNTDLTPFWNAQPEYWTSARIMDTASLGYTYPDFDRPLPGEPTGPLPTIIAENINRLYAGATFNKLLSQRAVAESQDSAAQLRVWEWTARIHVKKYEVGGSFSIPLFVGSVPENPEECTPESCGNCLTRLDNIVEGFAHLNNALLTRSGLESLESSDVMPYLKENLHWRAAKASGEAIELSRLPSLEVEVTATRLTLPPGSIFPVAEETIIYHEITEGKQGGARSGEA</sequence>
<name>A0ABR2ZUF7_9AGAR</name>
<dbReference type="PRINTS" id="PR00092">
    <property type="entry name" value="TYROSINASE"/>
</dbReference>
<evidence type="ECO:0000256" key="8">
    <source>
        <dbReference type="ARBA" id="ARBA00023101"/>
    </source>
</evidence>
<dbReference type="InterPro" id="IPR050316">
    <property type="entry name" value="Tyrosinase/Hemocyanin"/>
</dbReference>
<keyword evidence="7" id="KW-0503">Monooxygenase</keyword>
<dbReference type="InterPro" id="IPR041640">
    <property type="entry name" value="Tyrosinase_C"/>
</dbReference>
<dbReference type="SUPFAM" id="SSF48056">
    <property type="entry name" value="Di-copper centre-containing domain"/>
    <property type="match status" value="1"/>
</dbReference>
<dbReference type="PANTHER" id="PTHR11474:SF76">
    <property type="entry name" value="SHKT DOMAIN-CONTAINING PROTEIN"/>
    <property type="match status" value="1"/>
</dbReference>
<feature type="domain" description="Tyrosinase copper-binding" evidence="11">
    <location>
        <begin position="83"/>
        <end position="100"/>
    </location>
</feature>
<comment type="similarity">
    <text evidence="2">Belongs to the tyrosinase family.</text>
</comment>
<evidence type="ECO:0000256" key="9">
    <source>
        <dbReference type="ARBA" id="ARBA00048233"/>
    </source>
</evidence>
<evidence type="ECO:0000256" key="5">
    <source>
        <dbReference type="ARBA" id="ARBA00023002"/>
    </source>
</evidence>
<dbReference type="InterPro" id="IPR008922">
    <property type="entry name" value="Di-copper_centre_dom_sf"/>
</dbReference>
<evidence type="ECO:0000259" key="11">
    <source>
        <dbReference type="PROSITE" id="PS00497"/>
    </source>
</evidence>
<evidence type="ECO:0000256" key="10">
    <source>
        <dbReference type="ARBA" id="ARBA00048881"/>
    </source>
</evidence>
<reference evidence="13 14" key="1">
    <citation type="submission" date="2024-05" db="EMBL/GenBank/DDBJ databases">
        <title>A draft genome resource for the thread blight pathogen Marasmius tenuissimus strain MS-2.</title>
        <authorList>
            <person name="Yulfo-Soto G.E."/>
            <person name="Baruah I.K."/>
            <person name="Amoako-Attah I."/>
            <person name="Bukari Y."/>
            <person name="Meinhardt L.W."/>
            <person name="Bailey B.A."/>
            <person name="Cohen S.P."/>
        </authorList>
    </citation>
    <scope>NUCLEOTIDE SEQUENCE [LARGE SCALE GENOMIC DNA]</scope>
    <source>
        <strain evidence="13 14">MS-2</strain>
    </source>
</reference>
<comment type="catalytic activity">
    <reaction evidence="9">
        <text>2 L-dopa + O2 = 2 L-dopaquinone + 2 H2O</text>
        <dbReference type="Rhea" id="RHEA:34287"/>
        <dbReference type="ChEBI" id="CHEBI:15377"/>
        <dbReference type="ChEBI" id="CHEBI:15379"/>
        <dbReference type="ChEBI" id="CHEBI:57504"/>
        <dbReference type="ChEBI" id="CHEBI:57924"/>
        <dbReference type="EC" id="1.14.18.1"/>
    </reaction>
</comment>
<keyword evidence="6" id="KW-0186">Copper</keyword>
<dbReference type="Pfam" id="PF18132">
    <property type="entry name" value="Tyrosinase_C"/>
    <property type="match status" value="1"/>
</dbReference>
<keyword evidence="5" id="KW-0560">Oxidoreductase</keyword>